<evidence type="ECO:0000256" key="1">
    <source>
        <dbReference type="SAM" id="Phobius"/>
    </source>
</evidence>
<gene>
    <name evidence="2" type="ORF">OG563_35925</name>
</gene>
<protein>
    <recommendedName>
        <fullName evidence="4">Lipoprotein</fullName>
    </recommendedName>
</protein>
<feature type="transmembrane region" description="Helical" evidence="1">
    <location>
        <begin position="12"/>
        <end position="29"/>
    </location>
</feature>
<accession>A0ABZ1YNF9</accession>
<evidence type="ECO:0008006" key="4">
    <source>
        <dbReference type="Google" id="ProtNLM"/>
    </source>
</evidence>
<keyword evidence="3" id="KW-1185">Reference proteome</keyword>
<evidence type="ECO:0000313" key="3">
    <source>
        <dbReference type="Proteomes" id="UP001432062"/>
    </source>
</evidence>
<keyword evidence="1" id="KW-0812">Transmembrane</keyword>
<reference evidence="2" key="1">
    <citation type="submission" date="2022-10" db="EMBL/GenBank/DDBJ databases">
        <title>The complete genomes of actinobacterial strains from the NBC collection.</title>
        <authorList>
            <person name="Joergensen T.S."/>
            <person name="Alvarez Arevalo M."/>
            <person name="Sterndorff E.B."/>
            <person name="Faurdal D."/>
            <person name="Vuksanovic O."/>
            <person name="Mourched A.-S."/>
            <person name="Charusanti P."/>
            <person name="Shaw S."/>
            <person name="Blin K."/>
            <person name="Weber T."/>
        </authorList>
    </citation>
    <scope>NUCLEOTIDE SEQUENCE</scope>
    <source>
        <strain evidence="2">NBC_01482</strain>
    </source>
</reference>
<dbReference type="Proteomes" id="UP001432062">
    <property type="component" value="Chromosome"/>
</dbReference>
<sequence length="117" mass="12718">MTDTNRTLVKNVLGIAAVGGVMLAYGLGLKACENKEVREHNVADVGECVMERGEDSIAKVDCFGANAQYRVLGKLEHSTGSTEFARMSACKEFPGTVKYYSRTDSRIGSYTLCLGRK</sequence>
<dbReference type="RefSeq" id="WP_327097924.1">
    <property type="nucleotide sequence ID" value="NZ_CP109149.1"/>
</dbReference>
<dbReference type="EMBL" id="CP109441">
    <property type="protein sequence ID" value="WUV44521.1"/>
    <property type="molecule type" value="Genomic_DNA"/>
</dbReference>
<evidence type="ECO:0000313" key="2">
    <source>
        <dbReference type="EMBL" id="WUV44521.1"/>
    </source>
</evidence>
<name>A0ABZ1YNF9_9NOCA</name>
<proteinExistence type="predicted"/>
<keyword evidence="1" id="KW-1133">Transmembrane helix</keyword>
<organism evidence="2 3">
    <name type="scientific">Nocardia vinacea</name>
    <dbReference type="NCBI Taxonomy" id="96468"/>
    <lineage>
        <taxon>Bacteria</taxon>
        <taxon>Bacillati</taxon>
        <taxon>Actinomycetota</taxon>
        <taxon>Actinomycetes</taxon>
        <taxon>Mycobacteriales</taxon>
        <taxon>Nocardiaceae</taxon>
        <taxon>Nocardia</taxon>
    </lineage>
</organism>
<keyword evidence="1" id="KW-0472">Membrane</keyword>